<gene>
    <name evidence="2" type="ORF">GQ43DRAFT_378079</name>
</gene>
<feature type="chain" id="PRO_5040211774" evidence="1">
    <location>
        <begin position="22"/>
        <end position="404"/>
    </location>
</feature>
<organism evidence="2 3">
    <name type="scientific">Delitschia confertaspora ATCC 74209</name>
    <dbReference type="NCBI Taxonomy" id="1513339"/>
    <lineage>
        <taxon>Eukaryota</taxon>
        <taxon>Fungi</taxon>
        <taxon>Dikarya</taxon>
        <taxon>Ascomycota</taxon>
        <taxon>Pezizomycotina</taxon>
        <taxon>Dothideomycetes</taxon>
        <taxon>Pleosporomycetidae</taxon>
        <taxon>Pleosporales</taxon>
        <taxon>Delitschiaceae</taxon>
        <taxon>Delitschia</taxon>
    </lineage>
</organism>
<sequence>MRPSRLYSLSVFACAIRYVTADAESDCRSSGVDFVDGQSYFINSLSSDPFTCVSTFSGCRKGFADVLLVDPAGDEFLCSQVPTENGPPEMSTCPILKNQMASGDWIILILGNNADGWPFAWQRADFKLDCGPQATVTYVPTVTFNVTSTPLATATSMSTVTAVETFGPTTTVTIPKKTAHRTKTIYPSPVTITSTKVFTKNRVTFSKSLSIVTKTVTATCTVPTPGKRDKKCTYSPTMIHPKALATPIQKTQKKPPHRYVRDRAVDVEYARQRIEMAKQKRDLKNRAAAKILEERAPDAPTFTVTADTPVNMTVTYTADTATQTETQLTTTTSSTTLPPVTVYSGVHTQTVVLPTPTRTRFTLSHTTVYTTKTIVATFTKKTTVTPSASLKECRRRGGHYWGRY</sequence>
<accession>A0A9P4JI31</accession>
<keyword evidence="1" id="KW-0732">Signal</keyword>
<evidence type="ECO:0000313" key="2">
    <source>
        <dbReference type="EMBL" id="KAF2198659.1"/>
    </source>
</evidence>
<feature type="signal peptide" evidence="1">
    <location>
        <begin position="1"/>
        <end position="21"/>
    </location>
</feature>
<reference evidence="2" key="1">
    <citation type="journal article" date="2020" name="Stud. Mycol.">
        <title>101 Dothideomycetes genomes: a test case for predicting lifestyles and emergence of pathogens.</title>
        <authorList>
            <person name="Haridas S."/>
            <person name="Albert R."/>
            <person name="Binder M."/>
            <person name="Bloem J."/>
            <person name="Labutti K."/>
            <person name="Salamov A."/>
            <person name="Andreopoulos B."/>
            <person name="Baker S."/>
            <person name="Barry K."/>
            <person name="Bills G."/>
            <person name="Bluhm B."/>
            <person name="Cannon C."/>
            <person name="Castanera R."/>
            <person name="Culley D."/>
            <person name="Daum C."/>
            <person name="Ezra D."/>
            <person name="Gonzalez J."/>
            <person name="Henrissat B."/>
            <person name="Kuo A."/>
            <person name="Liang C."/>
            <person name="Lipzen A."/>
            <person name="Lutzoni F."/>
            <person name="Magnuson J."/>
            <person name="Mondo S."/>
            <person name="Nolan M."/>
            <person name="Ohm R."/>
            <person name="Pangilinan J."/>
            <person name="Park H.-J."/>
            <person name="Ramirez L."/>
            <person name="Alfaro M."/>
            <person name="Sun H."/>
            <person name="Tritt A."/>
            <person name="Yoshinaga Y."/>
            <person name="Zwiers L.-H."/>
            <person name="Turgeon B."/>
            <person name="Goodwin S."/>
            <person name="Spatafora J."/>
            <person name="Crous P."/>
            <person name="Grigoriev I."/>
        </authorList>
    </citation>
    <scope>NUCLEOTIDE SEQUENCE</scope>
    <source>
        <strain evidence="2">ATCC 74209</strain>
    </source>
</reference>
<evidence type="ECO:0000256" key="1">
    <source>
        <dbReference type="SAM" id="SignalP"/>
    </source>
</evidence>
<dbReference type="EMBL" id="ML994127">
    <property type="protein sequence ID" value="KAF2198659.1"/>
    <property type="molecule type" value="Genomic_DNA"/>
</dbReference>
<name>A0A9P4JI31_9PLEO</name>
<evidence type="ECO:0000313" key="3">
    <source>
        <dbReference type="Proteomes" id="UP000799536"/>
    </source>
</evidence>
<dbReference type="OrthoDB" id="3937708at2759"/>
<keyword evidence="3" id="KW-1185">Reference proteome</keyword>
<comment type="caution">
    <text evidence="2">The sequence shown here is derived from an EMBL/GenBank/DDBJ whole genome shotgun (WGS) entry which is preliminary data.</text>
</comment>
<proteinExistence type="predicted"/>
<dbReference type="Proteomes" id="UP000799536">
    <property type="component" value="Unassembled WGS sequence"/>
</dbReference>
<protein>
    <submittedName>
        <fullName evidence="2">Uncharacterized protein</fullName>
    </submittedName>
</protein>
<dbReference type="AlphaFoldDB" id="A0A9P4JI31"/>